<feature type="domain" description="CortBP2/NAV1-like AAA+ ATPase lid" evidence="2">
    <location>
        <begin position="44"/>
        <end position="148"/>
    </location>
</feature>
<name>A0A443SA08_9ACAR</name>
<dbReference type="GO" id="GO:0022008">
    <property type="term" value="P:neurogenesis"/>
    <property type="evidence" value="ECO:0007669"/>
    <property type="project" value="InterPro"/>
</dbReference>
<dbReference type="VEuPathDB" id="VectorBase:LDEU007677"/>
<dbReference type="Proteomes" id="UP000288716">
    <property type="component" value="Unassembled WGS sequence"/>
</dbReference>
<evidence type="ECO:0000256" key="1">
    <source>
        <dbReference type="ARBA" id="ARBA00023054"/>
    </source>
</evidence>
<evidence type="ECO:0000259" key="2">
    <source>
        <dbReference type="Pfam" id="PF25408"/>
    </source>
</evidence>
<evidence type="ECO:0000313" key="3">
    <source>
        <dbReference type="EMBL" id="RWS24362.1"/>
    </source>
</evidence>
<sequence length="184" mass="21732">MTEDTSLISALQLHHGFKVIPYINLVNSIESLLNRCLRKKCIEKEVNIVSRTSEVSKIVDWIPKVWKRLNDCFQRIKSSVHTVQYSLSIEPFLSCPFHVKETQKWFDDLWNFIIIPWFKEVLKNCDRTEFESTYRWVIQSYPWSDTKRIVSLKFDDSQITNLRSKDLQDSLTSTLIKLKKASDA</sequence>
<dbReference type="EMBL" id="NCKV01004973">
    <property type="protein sequence ID" value="RWS24362.1"/>
    <property type="molecule type" value="Genomic_DNA"/>
</dbReference>
<dbReference type="PANTHER" id="PTHR12784:SF28">
    <property type="entry name" value="PROTEIN SICKIE"/>
    <property type="match status" value="1"/>
</dbReference>
<keyword evidence="1" id="KW-0175">Coiled coil</keyword>
<organism evidence="3 4">
    <name type="scientific">Leptotrombidium deliense</name>
    <dbReference type="NCBI Taxonomy" id="299467"/>
    <lineage>
        <taxon>Eukaryota</taxon>
        <taxon>Metazoa</taxon>
        <taxon>Ecdysozoa</taxon>
        <taxon>Arthropoda</taxon>
        <taxon>Chelicerata</taxon>
        <taxon>Arachnida</taxon>
        <taxon>Acari</taxon>
        <taxon>Acariformes</taxon>
        <taxon>Trombidiformes</taxon>
        <taxon>Prostigmata</taxon>
        <taxon>Anystina</taxon>
        <taxon>Parasitengona</taxon>
        <taxon>Trombiculoidea</taxon>
        <taxon>Trombiculidae</taxon>
        <taxon>Leptotrombidium</taxon>
    </lineage>
</organism>
<dbReference type="AlphaFoldDB" id="A0A443SA08"/>
<dbReference type="InterPro" id="IPR057568">
    <property type="entry name" value="CortBP2_NAV1-like_AAA_lid"/>
</dbReference>
<keyword evidence="4" id="KW-1185">Reference proteome</keyword>
<accession>A0A443SA08</accession>
<comment type="caution">
    <text evidence="3">The sequence shown here is derived from an EMBL/GenBank/DDBJ whole genome shotgun (WGS) entry which is preliminary data.</text>
</comment>
<protein>
    <recommendedName>
        <fullName evidence="2">CortBP2/NAV1-like AAA+ ATPase lid domain-containing protein</fullName>
    </recommendedName>
</protein>
<gene>
    <name evidence="3" type="ORF">B4U80_01071</name>
</gene>
<evidence type="ECO:0000313" key="4">
    <source>
        <dbReference type="Proteomes" id="UP000288716"/>
    </source>
</evidence>
<dbReference type="PANTHER" id="PTHR12784">
    <property type="entry name" value="STEERIN"/>
    <property type="match status" value="1"/>
</dbReference>
<dbReference type="Pfam" id="PF25408">
    <property type="entry name" value="AAA_lid_NAV1"/>
    <property type="match status" value="1"/>
</dbReference>
<reference evidence="3 4" key="1">
    <citation type="journal article" date="2018" name="Gigascience">
        <title>Genomes of trombidid mites reveal novel predicted allergens and laterally-transferred genes associated with secondary metabolism.</title>
        <authorList>
            <person name="Dong X."/>
            <person name="Chaisiri K."/>
            <person name="Xia D."/>
            <person name="Armstrong S.D."/>
            <person name="Fang Y."/>
            <person name="Donnelly M.J."/>
            <person name="Kadowaki T."/>
            <person name="McGarry J.W."/>
            <person name="Darby A.C."/>
            <person name="Makepeace B.L."/>
        </authorList>
    </citation>
    <scope>NUCLEOTIDE SEQUENCE [LARGE SCALE GENOMIC DNA]</scope>
    <source>
        <strain evidence="3">UoL-UT</strain>
    </source>
</reference>
<dbReference type="STRING" id="299467.A0A443SA08"/>
<proteinExistence type="predicted"/>
<dbReference type="InterPro" id="IPR039041">
    <property type="entry name" value="Nav/unc-53"/>
</dbReference>
<dbReference type="OrthoDB" id="2161974at2759"/>